<evidence type="ECO:0000313" key="3">
    <source>
        <dbReference type="Proteomes" id="UP001218034"/>
    </source>
</evidence>
<accession>A0ABY8CE73</accession>
<dbReference type="EMBL" id="CP104395">
    <property type="protein sequence ID" value="WEL19498.1"/>
    <property type="molecule type" value="Genomic_DNA"/>
</dbReference>
<sequence>MNNKQLFLLGITAILLASPAMAQTQQTSSRATVNLDTVLLNTDPVPVQSGEDAQITFKVVHRGSVEAQDVQVTVQDSFPFELEPDEQRTYDLGTVTPGEEYYITTNVLVADNAPDGESNLQAEIQTQSDVSITRNVPVNVQSSDVDLSLANLQTSPATLMPDTEDNQMTVELVNQGEKTAENVVLNLDFPDVFEERSSFSSRQSLGNLPAGETKSATFNFDISENATSGEIEVPGAVSYSTGDDAGTIEKEVSFSTYLEGKPQYEVVSMSSDLTVAGSGTITAEIENTGSVESSSTRIRLLDNSDLPFSFDSSSEYIGTLEPGQTGTAVFQVDAESGATAKDYLLDFELRGTHGTEVFVEDTTLQVDVSASSSSSSGIPLQYAGLGVLIVLGGAAFLFRERLGL</sequence>
<organism evidence="2 3">
    <name type="scientific">Candidatus Nanohalococcus occultus</name>
    <dbReference type="NCBI Taxonomy" id="2978047"/>
    <lineage>
        <taxon>Archaea</taxon>
        <taxon>Candidatus Nanohalarchaeota</taxon>
        <taxon>Candidatus Nanohalarchaeota incertae sedis</taxon>
        <taxon>Candidatus Nanohalococcus</taxon>
    </lineage>
</organism>
<dbReference type="RefSeq" id="WP_347722367.1">
    <property type="nucleotide sequence ID" value="NZ_CP104395.1"/>
</dbReference>
<dbReference type="Gene3D" id="2.60.40.10">
    <property type="entry name" value="Immunoglobulins"/>
    <property type="match status" value="2"/>
</dbReference>
<dbReference type="InterPro" id="IPR013783">
    <property type="entry name" value="Ig-like_fold"/>
</dbReference>
<proteinExistence type="predicted"/>
<reference evidence="2 3" key="1">
    <citation type="submission" date="2022-09" db="EMBL/GenBank/DDBJ databases">
        <title>Xylan utilization by haloarchaea-nanohaloarchaea associations.</title>
        <authorList>
            <person name="Yakimov M."/>
        </authorList>
    </citation>
    <scope>NUCLEOTIDE SEQUENCE [LARGE SCALE GENOMIC DNA]</scope>
    <source>
        <strain evidence="2 3">SVXNc</strain>
    </source>
</reference>
<dbReference type="GeneID" id="90589914"/>
<dbReference type="Pfam" id="PF10633">
    <property type="entry name" value="NPCBM_assoc"/>
    <property type="match status" value="1"/>
</dbReference>
<keyword evidence="3" id="KW-1185">Reference proteome</keyword>
<protein>
    <submittedName>
        <fullName evidence="2">S-layer protein</fullName>
    </submittedName>
</protein>
<evidence type="ECO:0000259" key="1">
    <source>
        <dbReference type="Pfam" id="PF10633"/>
    </source>
</evidence>
<dbReference type="PANTHER" id="PTHR35902">
    <property type="entry name" value="S-LAYER DOMAIN-LIKE PROTEIN-RELATED"/>
    <property type="match status" value="1"/>
</dbReference>
<evidence type="ECO:0000313" key="2">
    <source>
        <dbReference type="EMBL" id="WEL19498.1"/>
    </source>
</evidence>
<feature type="domain" description="Alpha-galactosidase NEW3" evidence="1">
    <location>
        <begin position="165"/>
        <end position="239"/>
    </location>
</feature>
<dbReference type="InterPro" id="IPR018905">
    <property type="entry name" value="A-galactase_NEW3"/>
</dbReference>
<dbReference type="PANTHER" id="PTHR35902:SF3">
    <property type="entry name" value="NPCBM-ASSOCIATED, NEW3 DOMAIN OF ALPHA-GALACTOSIDASE"/>
    <property type="match status" value="1"/>
</dbReference>
<dbReference type="Proteomes" id="UP001218034">
    <property type="component" value="Chromosome"/>
</dbReference>
<gene>
    <name evidence="2" type="ORF">SVXNc_0478</name>
</gene>
<name>A0ABY8CE73_9ARCH</name>